<accession>A0A6N7LTY3</accession>
<dbReference type="InterPro" id="IPR023376">
    <property type="entry name" value="YqcC-like_dom"/>
</dbReference>
<sequence length="104" mass="11813">MTKHAALTVILDDLQTELEKQGLWTTQPPTPAAFESETPFFADTMDFSQWLQWVFVARFRAMMDAGVPLPASCDVAPMAEEALKEMERDMSEIISLLKAFDEHF</sequence>
<protein>
    <submittedName>
        <fullName evidence="2">YqcC family protein</fullName>
    </submittedName>
</protein>
<name>A0A6N7LTY3_9GAMM</name>
<dbReference type="RefSeq" id="WP_153499551.1">
    <property type="nucleotide sequence ID" value="NZ_JBMZXE010000134.1"/>
</dbReference>
<evidence type="ECO:0000259" key="1">
    <source>
        <dbReference type="Pfam" id="PF04287"/>
    </source>
</evidence>
<dbReference type="Gene3D" id="1.20.1440.40">
    <property type="entry name" value="YqcC-like"/>
    <property type="match status" value="1"/>
</dbReference>
<dbReference type="AlphaFoldDB" id="A0A6N7LTY3"/>
<feature type="domain" description="YqcC-like" evidence="1">
    <location>
        <begin position="9"/>
        <end position="102"/>
    </location>
</feature>
<gene>
    <name evidence="2" type="ORF">GFN93_05345</name>
</gene>
<dbReference type="EMBL" id="WIRE01000001">
    <property type="protein sequence ID" value="MQX52664.1"/>
    <property type="molecule type" value="Genomic_DNA"/>
</dbReference>
<organism evidence="2 3">
    <name type="scientific">Alcanivorax sediminis</name>
    <dbReference type="NCBI Taxonomy" id="2663008"/>
    <lineage>
        <taxon>Bacteria</taxon>
        <taxon>Pseudomonadati</taxon>
        <taxon>Pseudomonadota</taxon>
        <taxon>Gammaproteobacteria</taxon>
        <taxon>Oceanospirillales</taxon>
        <taxon>Alcanivoracaceae</taxon>
        <taxon>Alcanivorax</taxon>
    </lineage>
</organism>
<dbReference type="PIRSF" id="PIRSF006257">
    <property type="entry name" value="UCP006257"/>
    <property type="match status" value="1"/>
</dbReference>
<keyword evidence="3" id="KW-1185">Reference proteome</keyword>
<dbReference type="SUPFAM" id="SSF158452">
    <property type="entry name" value="YqcC-like"/>
    <property type="match status" value="1"/>
</dbReference>
<dbReference type="GO" id="GO:0044010">
    <property type="term" value="P:single-species biofilm formation"/>
    <property type="evidence" value="ECO:0007669"/>
    <property type="project" value="TreeGrafter"/>
</dbReference>
<dbReference type="Pfam" id="PF04287">
    <property type="entry name" value="DUF446"/>
    <property type="match status" value="1"/>
</dbReference>
<dbReference type="Proteomes" id="UP000469421">
    <property type="component" value="Unassembled WGS sequence"/>
</dbReference>
<dbReference type="PANTHER" id="PTHR39586">
    <property type="entry name" value="CYTOPLASMIC PROTEIN-RELATED"/>
    <property type="match status" value="1"/>
</dbReference>
<comment type="caution">
    <text evidence="2">The sequence shown here is derived from an EMBL/GenBank/DDBJ whole genome shotgun (WGS) entry which is preliminary data.</text>
</comment>
<dbReference type="PANTHER" id="PTHR39586:SF1">
    <property type="entry name" value="CYTOPLASMIC PROTEIN"/>
    <property type="match status" value="1"/>
</dbReference>
<evidence type="ECO:0000313" key="3">
    <source>
        <dbReference type="Proteomes" id="UP000469421"/>
    </source>
</evidence>
<reference evidence="2 3" key="1">
    <citation type="submission" date="2019-10" db="EMBL/GenBank/DDBJ databases">
        <title>Alcanivorax sp.PA15-N-34 draft genome sequence.</title>
        <authorList>
            <person name="Liao X."/>
            <person name="Shao Z."/>
        </authorList>
    </citation>
    <scope>NUCLEOTIDE SEQUENCE [LARGE SCALE GENOMIC DNA]</scope>
    <source>
        <strain evidence="2 3">PA15-N-34</strain>
    </source>
</reference>
<dbReference type="InterPro" id="IPR007384">
    <property type="entry name" value="UCP006257"/>
</dbReference>
<evidence type="ECO:0000313" key="2">
    <source>
        <dbReference type="EMBL" id="MQX52664.1"/>
    </source>
</evidence>
<proteinExistence type="predicted"/>
<dbReference type="InterPro" id="IPR036814">
    <property type="entry name" value="YqcC-like_sf"/>
</dbReference>